<dbReference type="PANTHER" id="PTHR34136:SF1">
    <property type="entry name" value="UDP-N-ACETYL-D-MANNOSAMINURONIC ACID TRANSFERASE"/>
    <property type="match status" value="1"/>
</dbReference>
<protein>
    <submittedName>
        <fullName evidence="3">N-acetylglucosaminyldiphosphoundecaprenol N-acetyl-beta-D-mannosaminyltransferase</fullName>
    </submittedName>
</protein>
<accession>A0A5S5BS60</accession>
<sequence length="237" mass="26794">MGNVKCHVTNASESLELMSQKEKLSIFYLNAHCYNVSQKDEEYRACLNEADMVLNDGVGVDIGSQLFGFRFHENLNGTDHNVRILEMAAQAGLRVYLLGAAPGIAITAAEKLCAKIPGLQIVGVQDGFFEDSQAVVREINDLKTDVLIVGMGVPRQEKWISQHFAQLDVKIAVGVGAFIDFMAGKFPRAPKMMINLKLEWMFRFLQEPKRLWKRYLLGNVMFFYYIIKNRLTHGESK</sequence>
<dbReference type="OrthoDB" id="9771846at2"/>
<comment type="caution">
    <text evidence="3">The sequence shown here is derived from an EMBL/GenBank/DDBJ whole genome shotgun (WGS) entry which is preliminary data.</text>
</comment>
<dbReference type="RefSeq" id="WP_148933140.1">
    <property type="nucleotide sequence ID" value="NZ_VNHS01000016.1"/>
</dbReference>
<keyword evidence="2 3" id="KW-0808">Transferase</keyword>
<dbReference type="PANTHER" id="PTHR34136">
    <property type="match status" value="1"/>
</dbReference>
<organism evidence="3 4">
    <name type="scientific">Paenibacillus methanolicus</name>
    <dbReference type="NCBI Taxonomy" id="582686"/>
    <lineage>
        <taxon>Bacteria</taxon>
        <taxon>Bacillati</taxon>
        <taxon>Bacillota</taxon>
        <taxon>Bacilli</taxon>
        <taxon>Bacillales</taxon>
        <taxon>Paenibacillaceae</taxon>
        <taxon>Paenibacillus</taxon>
    </lineage>
</organism>
<evidence type="ECO:0000256" key="2">
    <source>
        <dbReference type="ARBA" id="ARBA00022679"/>
    </source>
</evidence>
<dbReference type="AlphaFoldDB" id="A0A5S5BS60"/>
<dbReference type="EMBL" id="VNHS01000016">
    <property type="protein sequence ID" value="TYP69126.1"/>
    <property type="molecule type" value="Genomic_DNA"/>
</dbReference>
<dbReference type="GO" id="GO:0016758">
    <property type="term" value="F:hexosyltransferase activity"/>
    <property type="evidence" value="ECO:0007669"/>
    <property type="project" value="TreeGrafter"/>
</dbReference>
<evidence type="ECO:0000313" key="4">
    <source>
        <dbReference type="Proteomes" id="UP000323257"/>
    </source>
</evidence>
<dbReference type="InterPro" id="IPR004629">
    <property type="entry name" value="WecG_TagA_CpsF"/>
</dbReference>
<gene>
    <name evidence="3" type="ORF">BCM02_1162</name>
</gene>
<name>A0A5S5BS60_9BACL</name>
<dbReference type="Proteomes" id="UP000323257">
    <property type="component" value="Unassembled WGS sequence"/>
</dbReference>
<reference evidence="3 4" key="1">
    <citation type="submission" date="2019-07" db="EMBL/GenBank/DDBJ databases">
        <title>Genomic Encyclopedia of Type Strains, Phase III (KMG-III): the genomes of soil and plant-associated and newly described type strains.</title>
        <authorList>
            <person name="Whitman W."/>
        </authorList>
    </citation>
    <scope>NUCLEOTIDE SEQUENCE [LARGE SCALE GENOMIC DNA]</scope>
    <source>
        <strain evidence="3 4">BL24</strain>
    </source>
</reference>
<keyword evidence="1" id="KW-0328">Glycosyltransferase</keyword>
<dbReference type="Pfam" id="PF03808">
    <property type="entry name" value="Glyco_tran_WecG"/>
    <property type="match status" value="1"/>
</dbReference>
<dbReference type="CDD" id="cd06533">
    <property type="entry name" value="Glyco_transf_WecG_TagA"/>
    <property type="match status" value="1"/>
</dbReference>
<dbReference type="NCBIfam" id="TIGR00696">
    <property type="entry name" value="wecG_tagA_cpsF"/>
    <property type="match status" value="1"/>
</dbReference>
<proteinExistence type="predicted"/>
<evidence type="ECO:0000256" key="1">
    <source>
        <dbReference type="ARBA" id="ARBA00022676"/>
    </source>
</evidence>
<evidence type="ECO:0000313" key="3">
    <source>
        <dbReference type="EMBL" id="TYP69126.1"/>
    </source>
</evidence>
<keyword evidence="4" id="KW-1185">Reference proteome</keyword>